<feature type="transmembrane region" description="Helical" evidence="6">
    <location>
        <begin position="169"/>
        <end position="187"/>
    </location>
</feature>
<evidence type="ECO:0000256" key="1">
    <source>
        <dbReference type="ARBA" id="ARBA00004651"/>
    </source>
</evidence>
<evidence type="ECO:0000256" key="3">
    <source>
        <dbReference type="ARBA" id="ARBA00022692"/>
    </source>
</evidence>
<dbReference type="PANTHER" id="PTHR32322">
    <property type="entry name" value="INNER MEMBRANE TRANSPORTER"/>
    <property type="match status" value="1"/>
</dbReference>
<organism evidence="8 9">
    <name type="scientific">Sulfolobus tengchongensis</name>
    <dbReference type="NCBI Taxonomy" id="207809"/>
    <lineage>
        <taxon>Archaea</taxon>
        <taxon>Thermoproteota</taxon>
        <taxon>Thermoprotei</taxon>
        <taxon>Sulfolobales</taxon>
        <taxon>Sulfolobaceae</taxon>
        <taxon>Sulfolobus</taxon>
    </lineage>
</organism>
<proteinExistence type="predicted"/>
<reference evidence="8 9" key="1">
    <citation type="submission" date="2024-02" db="EMBL/GenBank/DDBJ databases">
        <title>STSV induces naive adaptation in Sulfolobus.</title>
        <authorList>
            <person name="Xiang X."/>
            <person name="Song M."/>
        </authorList>
    </citation>
    <scope>NUCLEOTIDE SEQUENCE [LARGE SCALE GENOMIC DNA]</scope>
    <source>
        <strain evidence="8 9">RT2</strain>
    </source>
</reference>
<feature type="transmembrane region" description="Helical" evidence="6">
    <location>
        <begin position="224"/>
        <end position="247"/>
    </location>
</feature>
<evidence type="ECO:0000256" key="2">
    <source>
        <dbReference type="ARBA" id="ARBA00022475"/>
    </source>
</evidence>
<dbReference type="InterPro" id="IPR037185">
    <property type="entry name" value="EmrE-like"/>
</dbReference>
<protein>
    <submittedName>
        <fullName evidence="8">DMT family transporter</fullName>
    </submittedName>
</protein>
<dbReference type="PANTHER" id="PTHR32322:SF18">
    <property type="entry name" value="S-ADENOSYLMETHIONINE_S-ADENOSYLHOMOCYSTEINE TRANSPORTER"/>
    <property type="match status" value="1"/>
</dbReference>
<dbReference type="RefSeq" id="WP_338598616.1">
    <property type="nucleotide sequence ID" value="NZ_CP146016.1"/>
</dbReference>
<dbReference type="GeneID" id="89336712"/>
<evidence type="ECO:0000259" key="7">
    <source>
        <dbReference type="Pfam" id="PF00892"/>
    </source>
</evidence>
<dbReference type="SUPFAM" id="SSF103481">
    <property type="entry name" value="Multidrug resistance efflux transporter EmrE"/>
    <property type="match status" value="1"/>
</dbReference>
<evidence type="ECO:0000313" key="8">
    <source>
        <dbReference type="EMBL" id="WWQ59451.1"/>
    </source>
</evidence>
<comment type="subcellular location">
    <subcellularLocation>
        <location evidence="1">Cell membrane</location>
        <topology evidence="1">Multi-pass membrane protein</topology>
    </subcellularLocation>
</comment>
<keyword evidence="5 6" id="KW-0472">Membrane</keyword>
<feature type="transmembrane region" description="Helical" evidence="6">
    <location>
        <begin position="140"/>
        <end position="157"/>
    </location>
</feature>
<accession>A0AAX4KYZ6</accession>
<sequence>MQRVILSFVKWIFPLSIFWGFAFPLTKIITYSVSPMVISVVRIGVASIFFLILGKGLSIGVRQFVNGLLNFAFFLILLNVGITLSPNPGLVAVMIYTQPIFVLIIERILGSNINIKGTIGIVLGVIGVISSATLSFDIGLIFGLSAGILWAGGTVYYSRYLARENVAKLNAFMTLTSLPFVSAFIPFDYYFRFSLITLALLLLLAITAQILGFYFWFNGVREIGSIYASSGALLVPVMAYLFSFAVLGVVPTLPQIIGSIITLIGVYLTITSRGGPNKR</sequence>
<feature type="domain" description="EamA" evidence="7">
    <location>
        <begin position="11"/>
        <end position="129"/>
    </location>
</feature>
<gene>
    <name evidence="8" type="ORF">V6M85_08050</name>
</gene>
<dbReference type="AlphaFoldDB" id="A0AAX4KYZ6"/>
<feature type="transmembrane region" description="Helical" evidence="6">
    <location>
        <begin position="117"/>
        <end position="134"/>
    </location>
</feature>
<feature type="transmembrane region" description="Helical" evidence="6">
    <location>
        <begin position="28"/>
        <end position="52"/>
    </location>
</feature>
<evidence type="ECO:0000256" key="6">
    <source>
        <dbReference type="SAM" id="Phobius"/>
    </source>
</evidence>
<keyword evidence="4 6" id="KW-1133">Transmembrane helix</keyword>
<name>A0AAX4KYZ6_9CREN</name>
<keyword evidence="3 6" id="KW-0812">Transmembrane</keyword>
<dbReference type="InterPro" id="IPR050638">
    <property type="entry name" value="AA-Vitamin_Transporters"/>
</dbReference>
<evidence type="ECO:0000256" key="4">
    <source>
        <dbReference type="ARBA" id="ARBA00022989"/>
    </source>
</evidence>
<dbReference type="GO" id="GO:0005886">
    <property type="term" value="C:plasma membrane"/>
    <property type="evidence" value="ECO:0007669"/>
    <property type="project" value="UniProtKB-SubCell"/>
</dbReference>
<feature type="transmembrane region" description="Helical" evidence="6">
    <location>
        <begin position="253"/>
        <end position="270"/>
    </location>
</feature>
<dbReference type="Pfam" id="PF00892">
    <property type="entry name" value="EamA"/>
    <property type="match status" value="2"/>
</dbReference>
<dbReference type="Proteomes" id="UP001432202">
    <property type="component" value="Chromosome"/>
</dbReference>
<keyword evidence="2" id="KW-1003">Cell membrane</keyword>
<evidence type="ECO:0000256" key="5">
    <source>
        <dbReference type="ARBA" id="ARBA00023136"/>
    </source>
</evidence>
<feature type="domain" description="EamA" evidence="7">
    <location>
        <begin position="138"/>
        <end position="270"/>
    </location>
</feature>
<evidence type="ECO:0000313" key="9">
    <source>
        <dbReference type="Proteomes" id="UP001432202"/>
    </source>
</evidence>
<feature type="transmembrane region" description="Helical" evidence="6">
    <location>
        <begin position="88"/>
        <end position="105"/>
    </location>
</feature>
<feature type="transmembrane region" description="Helical" evidence="6">
    <location>
        <begin position="5"/>
        <end position="22"/>
    </location>
</feature>
<feature type="transmembrane region" description="Helical" evidence="6">
    <location>
        <begin position="193"/>
        <end position="217"/>
    </location>
</feature>
<dbReference type="InterPro" id="IPR000620">
    <property type="entry name" value="EamA_dom"/>
</dbReference>
<feature type="transmembrane region" description="Helical" evidence="6">
    <location>
        <begin position="64"/>
        <end position="82"/>
    </location>
</feature>
<keyword evidence="9" id="KW-1185">Reference proteome</keyword>
<dbReference type="EMBL" id="CP146016">
    <property type="protein sequence ID" value="WWQ59451.1"/>
    <property type="molecule type" value="Genomic_DNA"/>
</dbReference>